<dbReference type="PROSITE" id="PS50294">
    <property type="entry name" value="WD_REPEATS_REGION"/>
    <property type="match status" value="4"/>
</dbReference>
<dbReference type="GO" id="GO:0000724">
    <property type="term" value="P:double-strand break repair via homologous recombination"/>
    <property type="evidence" value="ECO:0007669"/>
    <property type="project" value="TreeGrafter"/>
</dbReference>
<dbReference type="PROSITE" id="PS00678">
    <property type="entry name" value="WD_REPEATS_1"/>
    <property type="match status" value="2"/>
</dbReference>
<evidence type="ECO:0000256" key="2">
    <source>
        <dbReference type="ARBA" id="ARBA00021538"/>
    </source>
</evidence>
<dbReference type="WBParaSite" id="EVEC_0000383801-mRNA-1">
    <property type="protein sequence ID" value="EVEC_0000383801-mRNA-1"/>
    <property type="gene ID" value="EVEC_0000383801"/>
</dbReference>
<dbReference type="Pfam" id="PF00400">
    <property type="entry name" value="WD40"/>
    <property type="match status" value="5"/>
</dbReference>
<dbReference type="CDD" id="cd00200">
    <property type="entry name" value="WD40"/>
    <property type="match status" value="1"/>
</dbReference>
<evidence type="ECO:0000256" key="5">
    <source>
        <dbReference type="PROSITE-ProRule" id="PRU00221"/>
    </source>
</evidence>
<evidence type="ECO:0000256" key="6">
    <source>
        <dbReference type="SAM" id="SignalP"/>
    </source>
</evidence>
<dbReference type="InterPro" id="IPR015943">
    <property type="entry name" value="WD40/YVTN_repeat-like_dom_sf"/>
</dbReference>
<dbReference type="SUPFAM" id="SSF50978">
    <property type="entry name" value="WD40 repeat-like"/>
    <property type="match status" value="1"/>
</dbReference>
<keyword evidence="6" id="KW-0732">Signal</keyword>
<dbReference type="AlphaFoldDB" id="A0A158QA13"/>
<feature type="signal peptide" evidence="6">
    <location>
        <begin position="1"/>
        <end position="18"/>
    </location>
</feature>
<dbReference type="SMART" id="SM00320">
    <property type="entry name" value="WD40"/>
    <property type="match status" value="6"/>
</dbReference>
<keyword evidence="8" id="KW-1185">Reference proteome</keyword>
<keyword evidence="4" id="KW-0677">Repeat</keyword>
<feature type="chain" id="PRO_5043135299" description="WD repeat-containing protein 48 homolog" evidence="6">
    <location>
        <begin position="19"/>
        <end position="749"/>
    </location>
</feature>
<name>A0A158QA13_ENTVE</name>
<feature type="repeat" description="WD" evidence="5">
    <location>
        <begin position="259"/>
        <end position="292"/>
    </location>
</feature>
<evidence type="ECO:0000256" key="4">
    <source>
        <dbReference type="ARBA" id="ARBA00022737"/>
    </source>
</evidence>
<organism evidence="9">
    <name type="scientific">Enterobius vermicularis</name>
    <name type="common">Human pinworm</name>
    <dbReference type="NCBI Taxonomy" id="51028"/>
    <lineage>
        <taxon>Eukaryota</taxon>
        <taxon>Metazoa</taxon>
        <taxon>Ecdysozoa</taxon>
        <taxon>Nematoda</taxon>
        <taxon>Chromadorea</taxon>
        <taxon>Rhabditida</taxon>
        <taxon>Spirurina</taxon>
        <taxon>Oxyuridomorpha</taxon>
        <taxon>Oxyuroidea</taxon>
        <taxon>Oxyuridae</taxon>
        <taxon>Enterobius</taxon>
    </lineage>
</organism>
<evidence type="ECO:0000256" key="3">
    <source>
        <dbReference type="ARBA" id="ARBA00022574"/>
    </source>
</evidence>
<protein>
    <recommendedName>
        <fullName evidence="2">WD repeat-containing protein 48 homolog</fullName>
    </recommendedName>
</protein>
<dbReference type="EMBL" id="UXUI01007621">
    <property type="protein sequence ID" value="VDD88403.1"/>
    <property type="molecule type" value="Genomic_DNA"/>
</dbReference>
<dbReference type="InterPro" id="IPR021772">
    <property type="entry name" value="WDR48/Bun107"/>
</dbReference>
<gene>
    <name evidence="7" type="ORF">EVEC_LOCUS3546</name>
</gene>
<dbReference type="InterPro" id="IPR001680">
    <property type="entry name" value="WD40_rpt"/>
</dbReference>
<dbReference type="InterPro" id="IPR036322">
    <property type="entry name" value="WD40_repeat_dom_sf"/>
</dbReference>
<dbReference type="Proteomes" id="UP000274131">
    <property type="component" value="Unassembled WGS sequence"/>
</dbReference>
<evidence type="ECO:0000313" key="9">
    <source>
        <dbReference type="WBParaSite" id="EVEC_0000383801-mRNA-1"/>
    </source>
</evidence>
<feature type="repeat" description="WD" evidence="5">
    <location>
        <begin position="124"/>
        <end position="165"/>
    </location>
</feature>
<dbReference type="PRINTS" id="PR00320">
    <property type="entry name" value="GPROTEINBRPT"/>
</dbReference>
<dbReference type="PANTHER" id="PTHR19862:SF14">
    <property type="entry name" value="WD REPEAT-CONTAINING PROTEIN 48"/>
    <property type="match status" value="1"/>
</dbReference>
<dbReference type="OrthoDB" id="2421129at2759"/>
<feature type="repeat" description="WD" evidence="5">
    <location>
        <begin position="166"/>
        <end position="207"/>
    </location>
</feature>
<dbReference type="InterPro" id="IPR020472">
    <property type="entry name" value="WD40_PAC1"/>
</dbReference>
<evidence type="ECO:0000313" key="7">
    <source>
        <dbReference type="EMBL" id="VDD88403.1"/>
    </source>
</evidence>
<dbReference type="InterPro" id="IPR051246">
    <property type="entry name" value="WDR48"/>
</dbReference>
<evidence type="ECO:0000256" key="1">
    <source>
        <dbReference type="ARBA" id="ARBA00006917"/>
    </source>
</evidence>
<dbReference type="GO" id="GO:0043130">
    <property type="term" value="F:ubiquitin binding"/>
    <property type="evidence" value="ECO:0007669"/>
    <property type="project" value="TreeGrafter"/>
</dbReference>
<dbReference type="InterPro" id="IPR019775">
    <property type="entry name" value="WD40_repeat_CS"/>
</dbReference>
<dbReference type="Pfam" id="PF11816">
    <property type="entry name" value="DUF3337"/>
    <property type="match status" value="1"/>
</dbReference>
<feature type="repeat" description="WD" evidence="5">
    <location>
        <begin position="217"/>
        <end position="258"/>
    </location>
</feature>
<keyword evidence="3 5" id="KW-0853">WD repeat</keyword>
<proteinExistence type="inferred from homology"/>
<accession>A0A158QA13</accession>
<reference evidence="9" key="1">
    <citation type="submission" date="2016-04" db="UniProtKB">
        <authorList>
            <consortium name="WormBaseParasite"/>
        </authorList>
    </citation>
    <scope>IDENTIFICATION</scope>
</reference>
<evidence type="ECO:0000313" key="8">
    <source>
        <dbReference type="Proteomes" id="UP000274131"/>
    </source>
</evidence>
<comment type="similarity">
    <text evidence="1">Belongs to the WD repeat WDR48 family.</text>
</comment>
<dbReference type="STRING" id="51028.A0A158QA13"/>
<dbReference type="Gene3D" id="2.130.10.10">
    <property type="entry name" value="YVTN repeat-like/Quinoprotein amine dehydrogenase"/>
    <property type="match status" value="2"/>
</dbReference>
<sequence length="749" mass="85177">MEFSLFVLVFLEWQRVLADVCNGRFERLGSVSECMFLLQISFVIRDEKEFMHRGCVNTLQYDENLGRLYSAGADSIIRQWKAPPEGEVMSSAKILPDNKFTGQSKEIKNDADLQIAQELHLQSMEHHTDWVNDIVLCCGGRNLISASSDTSVKVWNTQKGFCMSTLRTHRDYVRSLAYARDVEMVASGGLDKLLYLWDIGTLTKLTALNNTVTTSSLTGNKESIYSLAMNPSGTVLISGSTEKVLRVYDPRTYQKVMKLKGHTDNVRAIIINRDGTECVSASSDGTVKLWSIGEQCCISSLRCHSEGVWALETDSRFSTFYSGGRDKRVFRMRRSDFQSAELLFVDEAPVQRLKLTNHDQPKSVWVATTHSSIKRWSLPKESLIYTQNDDSIELTTCVEEPEVVVPGGASIRKYAILNDKRRVVTKDSNNEVAIYDVLKGKKVCDYGDRPMEQVVKENYKDVFVSSWFTIDLKCGFLQVVLDESDFFAAWVSAKDSGFTERSSDSKMNYGGMLLRALFQRWPKTLKDTDMEWATHVMYSLPDHTPVILSEGNGRPVFRFVIRDAAHEVEANMLSEQTPKWILNVIENNELPKLNKIPFWLAPHSSMGVKVPKKERYTATETLQIRDLMDYISKKVLNTPGFGGLPLTDNKSFAQFFAGSMHNKIEERRVEIYCHDQKLEPTVDLRTVKYDLWKQEAEIMLHFKLVKISYLSIKVASPYGFEKLKLGMEANGLAMIGRVELGANFAVWLW</sequence>
<reference evidence="7 8" key="2">
    <citation type="submission" date="2018-10" db="EMBL/GenBank/DDBJ databases">
        <authorList>
            <consortium name="Pathogen Informatics"/>
        </authorList>
    </citation>
    <scope>NUCLEOTIDE SEQUENCE [LARGE SCALE GENOMIC DNA]</scope>
</reference>
<dbReference type="PROSITE" id="PS50082">
    <property type="entry name" value="WD_REPEATS_2"/>
    <property type="match status" value="4"/>
</dbReference>
<dbReference type="PANTHER" id="PTHR19862">
    <property type="entry name" value="WD REPEAT-CONTAINING PROTEIN 48"/>
    <property type="match status" value="1"/>
</dbReference>